<evidence type="ECO:0000313" key="2">
    <source>
        <dbReference type="EnsemblFungi" id="PTTG_04851-t43_1-p1"/>
    </source>
</evidence>
<dbReference type="PANTHER" id="PTHR33069">
    <property type="entry name" value="CHROMOSOME 7, WHOLE GENOME SHOTGUN SEQUENCE-RELATED"/>
    <property type="match status" value="1"/>
</dbReference>
<organism evidence="1">
    <name type="scientific">Puccinia triticina (isolate 1-1 / race 1 (BBBD))</name>
    <name type="common">Brown leaf rust fungus</name>
    <dbReference type="NCBI Taxonomy" id="630390"/>
    <lineage>
        <taxon>Eukaryota</taxon>
        <taxon>Fungi</taxon>
        <taxon>Dikarya</taxon>
        <taxon>Basidiomycota</taxon>
        <taxon>Pucciniomycotina</taxon>
        <taxon>Pucciniomycetes</taxon>
        <taxon>Pucciniales</taxon>
        <taxon>Pucciniaceae</taxon>
        <taxon>Puccinia</taxon>
    </lineage>
</organism>
<reference evidence="2 3" key="3">
    <citation type="journal article" date="2017" name="G3 (Bethesda)">
        <title>Comparative analysis highlights variable genome content of wheat rusts and divergence of the mating loci.</title>
        <authorList>
            <person name="Cuomo C.A."/>
            <person name="Bakkeren G."/>
            <person name="Khalil H.B."/>
            <person name="Panwar V."/>
            <person name="Joly D."/>
            <person name="Linning R."/>
            <person name="Sakthikumar S."/>
            <person name="Song X."/>
            <person name="Adiconis X."/>
            <person name="Fan L."/>
            <person name="Goldberg J.M."/>
            <person name="Levin J.Z."/>
            <person name="Young S."/>
            <person name="Zeng Q."/>
            <person name="Anikster Y."/>
            <person name="Bruce M."/>
            <person name="Wang M."/>
            <person name="Yin C."/>
            <person name="McCallum B."/>
            <person name="Szabo L.J."/>
            <person name="Hulbert S."/>
            <person name="Chen X."/>
            <person name="Fellers J.P."/>
        </authorList>
    </citation>
    <scope>NUCLEOTIDE SEQUENCE</scope>
    <source>
        <strain evidence="3">Isolate 1-1 / race 1 (BBBD)</strain>
        <strain evidence="2">isolate 1-1 / race 1 (BBBD)</strain>
    </source>
</reference>
<keyword evidence="3" id="KW-1185">Reference proteome</keyword>
<accession>A0A180GTM8</accession>
<reference evidence="2" key="4">
    <citation type="submission" date="2025-05" db="UniProtKB">
        <authorList>
            <consortium name="EnsemblFungi"/>
        </authorList>
    </citation>
    <scope>IDENTIFICATION</scope>
    <source>
        <strain evidence="2">isolate 1-1 / race 1 (BBBD)</strain>
    </source>
</reference>
<evidence type="ECO:0000313" key="3">
    <source>
        <dbReference type="Proteomes" id="UP000005240"/>
    </source>
</evidence>
<dbReference type="OrthoDB" id="2496768at2759"/>
<dbReference type="AlphaFoldDB" id="A0A180GTM8"/>
<dbReference type="Proteomes" id="UP000005240">
    <property type="component" value="Unassembled WGS sequence"/>
</dbReference>
<protein>
    <submittedName>
        <fullName evidence="1 2">Uncharacterized protein</fullName>
    </submittedName>
</protein>
<evidence type="ECO:0000313" key="1">
    <source>
        <dbReference type="EMBL" id="OAV95739.1"/>
    </source>
</evidence>
<dbReference type="PANTHER" id="PTHR33069:SF3">
    <property type="entry name" value="DYNEIN HEAVY CHAIN TAIL DOMAIN-CONTAINING PROTEIN"/>
    <property type="match status" value="1"/>
</dbReference>
<dbReference type="EMBL" id="ADAS02000026">
    <property type="protein sequence ID" value="OAV95739.1"/>
    <property type="molecule type" value="Genomic_DNA"/>
</dbReference>
<sequence>MAGGRRAPRPPTDPIAAAHAAGLFTRPVDQVREDGLLHLQSLFSFGTAAAFDPLPEALAILARSKAEGRRRSELLKDFLVRVFATLVPLLQEGRSTHWWDDKEHYRNQAPFRIERDLLPRLRRRIVELCHVMHPRKLKTDTLLRAASQHLHQICIDATQLKISVCLTWEPSEHKGSEEALVDLPLYYYPDLPWGVDHVRDSIADLFESYSKPLQAGYVPVKDQKSVHSLLELIDQMIRDIDSPRLAMQAKWRWSVREIEVLNHALVKCLKPRKVRTTNPLEGLEDQKHLEIDQWCPRERMAAHEVLYVEAALPVFRLARLLLNKLSRPTNSDSLTARMTLEELNEIYATTDRMDSDLRVFAQLTLQVRRTHGGHCLRVNAHRVKKILPLLERHFDSLAAMRVEPAEVDAGRRWCRDWESHFDLAVERCLDCCGFNDADQWETDDSDHSE</sequence>
<proteinExistence type="predicted"/>
<name>A0A180GTM8_PUCT1</name>
<gene>
    <name evidence="1" type="ORF">PTTG_04851</name>
</gene>
<reference evidence="1" key="1">
    <citation type="submission" date="2009-11" db="EMBL/GenBank/DDBJ databases">
        <authorList>
            <consortium name="The Broad Institute Genome Sequencing Platform"/>
            <person name="Ward D."/>
            <person name="Feldgarden M."/>
            <person name="Earl A."/>
            <person name="Young S.K."/>
            <person name="Zeng Q."/>
            <person name="Koehrsen M."/>
            <person name="Alvarado L."/>
            <person name="Berlin A."/>
            <person name="Bochicchio J."/>
            <person name="Borenstein D."/>
            <person name="Chapman S.B."/>
            <person name="Chen Z."/>
            <person name="Engels R."/>
            <person name="Freedman E."/>
            <person name="Gellesch M."/>
            <person name="Goldberg J."/>
            <person name="Griggs A."/>
            <person name="Gujja S."/>
            <person name="Heilman E."/>
            <person name="Heiman D."/>
            <person name="Hepburn T."/>
            <person name="Howarth C."/>
            <person name="Jen D."/>
            <person name="Larson L."/>
            <person name="Lewis B."/>
            <person name="Mehta T."/>
            <person name="Park D."/>
            <person name="Pearson M."/>
            <person name="Roberts A."/>
            <person name="Saif S."/>
            <person name="Shea T."/>
            <person name="Shenoy N."/>
            <person name="Sisk P."/>
            <person name="Stolte C."/>
            <person name="Sykes S."/>
            <person name="Thomson T."/>
            <person name="Walk T."/>
            <person name="White J."/>
            <person name="Yandava C."/>
            <person name="Izard J."/>
            <person name="Baranova O.V."/>
            <person name="Blanton J.M."/>
            <person name="Tanner A.C."/>
            <person name="Dewhirst F.E."/>
            <person name="Haas B."/>
            <person name="Nusbaum C."/>
            <person name="Birren B."/>
        </authorList>
    </citation>
    <scope>NUCLEOTIDE SEQUENCE [LARGE SCALE GENOMIC DNA]</scope>
    <source>
        <strain evidence="1">1-1 BBBD Race 1</strain>
    </source>
</reference>
<reference evidence="1" key="2">
    <citation type="submission" date="2016-05" db="EMBL/GenBank/DDBJ databases">
        <title>Comparative analysis highlights variable genome content of wheat rusts and divergence of the mating loci.</title>
        <authorList>
            <person name="Cuomo C.A."/>
            <person name="Bakkeren G."/>
            <person name="Szabo L."/>
            <person name="Khalil H."/>
            <person name="Joly D."/>
            <person name="Goldberg J."/>
            <person name="Young S."/>
            <person name="Zeng Q."/>
            <person name="Fellers J."/>
        </authorList>
    </citation>
    <scope>NUCLEOTIDE SEQUENCE [LARGE SCALE GENOMIC DNA]</scope>
    <source>
        <strain evidence="1">1-1 BBBD Race 1</strain>
    </source>
</reference>
<dbReference type="VEuPathDB" id="FungiDB:PTTG_04851"/>
<dbReference type="EnsemblFungi" id="PTTG_04851-t43_1">
    <property type="protein sequence ID" value="PTTG_04851-t43_1-p1"/>
    <property type="gene ID" value="PTTG_04851"/>
</dbReference>